<evidence type="ECO:0000256" key="2">
    <source>
        <dbReference type="ARBA" id="ARBA00022771"/>
    </source>
</evidence>
<evidence type="ECO:0000313" key="7">
    <source>
        <dbReference type="EMBL" id="SZX78565.1"/>
    </source>
</evidence>
<gene>
    <name evidence="7" type="ORF">BQ4739_LOCUS18886</name>
</gene>
<dbReference type="GO" id="GO:0006606">
    <property type="term" value="P:protein import into nucleus"/>
    <property type="evidence" value="ECO:0007669"/>
    <property type="project" value="TreeGrafter"/>
</dbReference>
<sequence length="215" mass="23675">MQQRRRGIKDNDVGSREKLRKDCQDIGRERRRSLLQQHRSSMSPGELQAKLHQCSMAAIRAELVQADSSGALLPEADIDALLADIEQQVLQEIQHELAALERSEQQDQQRAVAMAEEHMSFLQSAGEEAVLCPVCKAAHLALRHGRLVCPAEGWQLNLAAESLSLPDLRARLAAAYEEHAASGCSGQLQFHVEDLFGSSNLTCCCNTCHALTVVL</sequence>
<reference evidence="7 8" key="1">
    <citation type="submission" date="2016-10" db="EMBL/GenBank/DDBJ databases">
        <authorList>
            <person name="Cai Z."/>
        </authorList>
    </citation>
    <scope>NUCLEOTIDE SEQUENCE [LARGE SCALE GENOMIC DNA]</scope>
</reference>
<dbReference type="STRING" id="3088.A0A383WM95"/>
<organism evidence="7 8">
    <name type="scientific">Tetradesmus obliquus</name>
    <name type="common">Green alga</name>
    <name type="synonym">Acutodesmus obliquus</name>
    <dbReference type="NCBI Taxonomy" id="3088"/>
    <lineage>
        <taxon>Eukaryota</taxon>
        <taxon>Viridiplantae</taxon>
        <taxon>Chlorophyta</taxon>
        <taxon>core chlorophytes</taxon>
        <taxon>Chlorophyceae</taxon>
        <taxon>CS clade</taxon>
        <taxon>Sphaeropleales</taxon>
        <taxon>Scenedesmaceae</taxon>
        <taxon>Tetradesmus</taxon>
    </lineage>
</organism>
<keyword evidence="3" id="KW-0862">Zinc</keyword>
<dbReference type="PANTHER" id="PTHR31742:SF1">
    <property type="entry name" value="RPA-INTERACTING PROTEIN"/>
    <property type="match status" value="1"/>
</dbReference>
<dbReference type="GO" id="GO:0008270">
    <property type="term" value="F:zinc ion binding"/>
    <property type="evidence" value="ECO:0007669"/>
    <property type="project" value="UniProtKB-KW"/>
</dbReference>
<dbReference type="Pfam" id="PF14768">
    <property type="entry name" value="RPA_interact_C"/>
    <property type="match status" value="1"/>
</dbReference>
<evidence type="ECO:0000256" key="5">
    <source>
        <dbReference type="SAM" id="MobiDB-lite"/>
    </source>
</evidence>
<dbReference type="Proteomes" id="UP000256970">
    <property type="component" value="Unassembled WGS sequence"/>
</dbReference>
<feature type="domain" description="RPA-interacting protein C-terminal" evidence="6">
    <location>
        <begin position="131"/>
        <end position="212"/>
    </location>
</feature>
<accession>A0A383WM95</accession>
<dbReference type="EMBL" id="FNXT01001326">
    <property type="protein sequence ID" value="SZX78565.1"/>
    <property type="molecule type" value="Genomic_DNA"/>
</dbReference>
<protein>
    <recommendedName>
        <fullName evidence="6">RPA-interacting protein C-terminal domain-containing protein</fullName>
    </recommendedName>
</protein>
<dbReference type="InterPro" id="IPR028156">
    <property type="entry name" value="RIP"/>
</dbReference>
<evidence type="ECO:0000313" key="8">
    <source>
        <dbReference type="Proteomes" id="UP000256970"/>
    </source>
</evidence>
<keyword evidence="1" id="KW-0479">Metal-binding</keyword>
<feature type="compositionally biased region" description="Basic and acidic residues" evidence="5">
    <location>
        <begin position="8"/>
        <end position="25"/>
    </location>
</feature>
<keyword evidence="8" id="KW-1185">Reference proteome</keyword>
<evidence type="ECO:0000256" key="3">
    <source>
        <dbReference type="ARBA" id="ARBA00022833"/>
    </source>
</evidence>
<dbReference type="AlphaFoldDB" id="A0A383WM95"/>
<dbReference type="PANTHER" id="PTHR31742">
    <property type="entry name" value="RPA-INTERACTING PROTEIN RPAIN"/>
    <property type="match status" value="1"/>
</dbReference>
<feature type="region of interest" description="Disordered" evidence="5">
    <location>
        <begin position="1"/>
        <end position="25"/>
    </location>
</feature>
<proteinExistence type="predicted"/>
<keyword evidence="2" id="KW-0863">Zinc-finger</keyword>
<keyword evidence="4" id="KW-0175">Coiled coil</keyword>
<evidence type="ECO:0000256" key="4">
    <source>
        <dbReference type="SAM" id="Coils"/>
    </source>
</evidence>
<name>A0A383WM95_TETOB</name>
<evidence type="ECO:0000259" key="6">
    <source>
        <dbReference type="Pfam" id="PF14768"/>
    </source>
</evidence>
<dbReference type="InterPro" id="IPR028159">
    <property type="entry name" value="RPA_interact_C_dom"/>
</dbReference>
<evidence type="ECO:0000256" key="1">
    <source>
        <dbReference type="ARBA" id="ARBA00022723"/>
    </source>
</evidence>
<feature type="coiled-coil region" evidence="4">
    <location>
        <begin position="83"/>
        <end position="110"/>
    </location>
</feature>
<dbReference type="GO" id="GO:0005634">
    <property type="term" value="C:nucleus"/>
    <property type="evidence" value="ECO:0007669"/>
    <property type="project" value="TreeGrafter"/>
</dbReference>